<dbReference type="SUPFAM" id="SSF53720">
    <property type="entry name" value="ALDH-like"/>
    <property type="match status" value="1"/>
</dbReference>
<dbReference type="PANTHER" id="PTHR11063">
    <property type="entry name" value="GLUTAMATE SEMIALDEHYDE DEHYDROGENASE"/>
    <property type="match status" value="1"/>
</dbReference>
<name>S9THU5_9TRYP</name>
<reference evidence="1 2" key="1">
    <citation type="journal article" date="2013" name="PLoS ONE">
        <title>Predicting the Proteins of Angomonas deanei, Strigomonas culicis and Their Respective Endosymbionts Reveals New Aspects of the Trypanosomatidae Family.</title>
        <authorList>
            <person name="Motta M.C."/>
            <person name="Martins A.C."/>
            <person name="de Souza S.S."/>
            <person name="Catta-Preta C.M."/>
            <person name="Silva R."/>
            <person name="Klein C.C."/>
            <person name="de Almeida L.G."/>
            <person name="de Lima Cunha O."/>
            <person name="Ciapina L.P."/>
            <person name="Brocchi M."/>
            <person name="Colabardini A.C."/>
            <person name="de Araujo Lima B."/>
            <person name="Machado C.R."/>
            <person name="de Almeida Soares C.M."/>
            <person name="Probst C.M."/>
            <person name="de Menezes C.B."/>
            <person name="Thompson C.E."/>
            <person name="Bartholomeu D.C."/>
            <person name="Gradia D.F."/>
            <person name="Pavoni D.P."/>
            <person name="Grisard E.C."/>
            <person name="Fantinatti-Garboggini F."/>
            <person name="Marchini F.K."/>
            <person name="Rodrigues-Luiz G.F."/>
            <person name="Wagner G."/>
            <person name="Goldman G.H."/>
            <person name="Fietto J.L."/>
            <person name="Elias M.C."/>
            <person name="Goldman M.H."/>
            <person name="Sagot M.F."/>
            <person name="Pereira M."/>
            <person name="Stoco P.H."/>
            <person name="de Mendonca-Neto R.P."/>
            <person name="Teixeira S.M."/>
            <person name="Maciel T.E."/>
            <person name="de Oliveira Mendes T.A."/>
            <person name="Urmenyi T.P."/>
            <person name="de Souza W."/>
            <person name="Schenkman S."/>
            <person name="de Vasconcelos A.T."/>
        </authorList>
    </citation>
    <scope>NUCLEOTIDE SEQUENCE [LARGE SCALE GENOMIC DNA]</scope>
</reference>
<dbReference type="Proteomes" id="UP000015354">
    <property type="component" value="Unassembled WGS sequence"/>
</dbReference>
<dbReference type="EMBL" id="ATMH01011126">
    <property type="protein sequence ID" value="EPY16474.1"/>
    <property type="molecule type" value="Genomic_DNA"/>
</dbReference>
<organism evidence="1 2">
    <name type="scientific">Strigomonas culicis</name>
    <dbReference type="NCBI Taxonomy" id="28005"/>
    <lineage>
        <taxon>Eukaryota</taxon>
        <taxon>Discoba</taxon>
        <taxon>Euglenozoa</taxon>
        <taxon>Kinetoplastea</taxon>
        <taxon>Metakinetoplastina</taxon>
        <taxon>Trypanosomatida</taxon>
        <taxon>Trypanosomatidae</taxon>
        <taxon>Strigomonadinae</taxon>
        <taxon>Strigomonas</taxon>
    </lineage>
</organism>
<comment type="caution">
    <text evidence="1">The sequence shown here is derived from an EMBL/GenBank/DDBJ whole genome shotgun (WGS) entry which is preliminary data.</text>
</comment>
<accession>S9THU5</accession>
<sequence length="133" mass="14634">MERGGDWVRELASDEEIRGIAHSFRDMSQTLCVQTMDSLEQVLLFLDLFGSKQTDGIVTNDEAAMREYCSRVDSAVVLVNASTRLSSGKLLGLGPDMAIATSKVNHRGPLTLSTWTTRKFVVRSKSPTGALRK</sequence>
<dbReference type="OrthoDB" id="247282at2759"/>
<evidence type="ECO:0000313" key="2">
    <source>
        <dbReference type="Proteomes" id="UP000015354"/>
    </source>
</evidence>
<dbReference type="GO" id="GO:0004350">
    <property type="term" value="F:glutamate-5-semialdehyde dehydrogenase activity"/>
    <property type="evidence" value="ECO:0007669"/>
    <property type="project" value="TreeGrafter"/>
</dbReference>
<dbReference type="InterPro" id="IPR016163">
    <property type="entry name" value="Ald_DH_C"/>
</dbReference>
<dbReference type="PANTHER" id="PTHR11063:SF8">
    <property type="entry name" value="DELTA-1-PYRROLINE-5-CARBOXYLATE SYNTHASE"/>
    <property type="match status" value="1"/>
</dbReference>
<gene>
    <name evidence="1" type="ORF">STCU_11224</name>
</gene>
<dbReference type="AlphaFoldDB" id="S9THU5"/>
<dbReference type="Gene3D" id="3.40.309.10">
    <property type="entry name" value="Aldehyde Dehydrogenase, Chain A, domain 2"/>
    <property type="match status" value="1"/>
</dbReference>
<dbReference type="InterPro" id="IPR016161">
    <property type="entry name" value="Ald_DH/histidinol_DH"/>
</dbReference>
<protein>
    <submittedName>
        <fullName evidence="1">Uncharacterized protein</fullName>
    </submittedName>
</protein>
<keyword evidence="2" id="KW-1185">Reference proteome</keyword>
<evidence type="ECO:0000313" key="1">
    <source>
        <dbReference type="EMBL" id="EPY16474.1"/>
    </source>
</evidence>
<proteinExistence type="predicted"/>